<dbReference type="SUPFAM" id="SSF54001">
    <property type="entry name" value="Cysteine proteinases"/>
    <property type="match status" value="1"/>
</dbReference>
<dbReference type="EMBL" id="PGGH01269211">
    <property type="protein sequence ID" value="NIG61228.1"/>
    <property type="molecule type" value="Genomic_DNA"/>
</dbReference>
<dbReference type="Proteomes" id="UP001165941">
    <property type="component" value="Unassembled WGS sequence"/>
</dbReference>
<keyword evidence="1" id="KW-0833">Ubl conjugation pathway</keyword>
<gene>
    <name evidence="4" type="ORF">BU61_9664</name>
</gene>
<proteinExistence type="predicted"/>
<dbReference type="InterPro" id="IPR038765">
    <property type="entry name" value="Papain-like_cys_pep_sf"/>
</dbReference>
<keyword evidence="5" id="KW-1185">Reference proteome</keyword>
<evidence type="ECO:0000313" key="4">
    <source>
        <dbReference type="EMBL" id="NIG61228.1"/>
    </source>
</evidence>
<feature type="region of interest" description="Disordered" evidence="2">
    <location>
        <begin position="77"/>
        <end position="99"/>
    </location>
</feature>
<organism evidence="4 5">
    <name type="scientific">Pontoporia blainvillei</name>
    <name type="common">Franciscana</name>
    <name type="synonym">Delphinus blainvillei</name>
    <dbReference type="NCBI Taxonomy" id="48723"/>
    <lineage>
        <taxon>Eukaryota</taxon>
        <taxon>Metazoa</taxon>
        <taxon>Chordata</taxon>
        <taxon>Craniata</taxon>
        <taxon>Vertebrata</taxon>
        <taxon>Euteleostomi</taxon>
        <taxon>Mammalia</taxon>
        <taxon>Eutheria</taxon>
        <taxon>Laurasiatheria</taxon>
        <taxon>Artiodactyla</taxon>
        <taxon>Whippomorpha</taxon>
        <taxon>Cetacea</taxon>
        <taxon>Odontoceti</taxon>
        <taxon>Pontoporiidae</taxon>
        <taxon>Pontoporia</taxon>
    </lineage>
</organism>
<dbReference type="GO" id="GO:0006508">
    <property type="term" value="P:proteolysis"/>
    <property type="evidence" value="ECO:0007669"/>
    <property type="project" value="UniProtKB-KW"/>
</dbReference>
<keyword evidence="4" id="KW-0378">Hydrolase</keyword>
<feature type="domain" description="Sentrin-specific protease 3/5 conserved" evidence="3">
    <location>
        <begin position="13"/>
        <end position="229"/>
    </location>
</feature>
<evidence type="ECO:0000256" key="1">
    <source>
        <dbReference type="ARBA" id="ARBA00022786"/>
    </source>
</evidence>
<comment type="caution">
    <text evidence="4">The sequence shown here is derived from an EMBL/GenBank/DDBJ whole genome shotgun (WGS) entry which is preliminary data.</text>
</comment>
<evidence type="ECO:0000256" key="2">
    <source>
        <dbReference type="SAM" id="MobiDB-lite"/>
    </source>
</evidence>
<dbReference type="Pfam" id="PF19722">
    <property type="entry name" value="SENP3_5_N"/>
    <property type="match status" value="1"/>
</dbReference>
<dbReference type="GO" id="GO:0008233">
    <property type="term" value="F:peptidase activity"/>
    <property type="evidence" value="ECO:0007669"/>
    <property type="project" value="UniProtKB-KW"/>
</dbReference>
<evidence type="ECO:0000313" key="5">
    <source>
        <dbReference type="Proteomes" id="UP001165941"/>
    </source>
</evidence>
<dbReference type="InterPro" id="IPR045577">
    <property type="entry name" value="SENP3_5_cons_dom"/>
</dbReference>
<protein>
    <submittedName>
        <fullName evidence="4">Sentrin-specific protease 5 isoform X8</fullName>
    </submittedName>
</protein>
<accession>A0ABX0S865</accession>
<name>A0ABX0S865_PONBL</name>
<evidence type="ECO:0000259" key="3">
    <source>
        <dbReference type="Pfam" id="PF19722"/>
    </source>
</evidence>
<sequence length="282" mass="32133">MKHSLTNRMAVPQCTWDQSASASPKWECTELIHDIPLPEHHSSNTFILETERQVMALGQENRISTVNDDRVKLSVSGADQSVSSVDGPVSEETIQNESSRQWDEDGSFKQNILSSKLLDHPYCKSPLEAPLTCSGLKLENQVGGGKNSQKASPVDDEQLSICLSGFLDEVMKKYVSLVPLREKDDLGRLNDVFNKDFSNRKPFINREIRNYQARHQKCNFRIFYNKHILVMDDLATLDGQNWLNDQVINMYSELIMDAVHFLNSCFHGHLVTKRYNGVKKMD</sequence>
<keyword evidence="4" id="KW-0645">Protease</keyword>
<dbReference type="Gene3D" id="3.40.395.10">
    <property type="entry name" value="Adenoviral Proteinase, Chain A"/>
    <property type="match status" value="1"/>
</dbReference>
<reference evidence="4" key="1">
    <citation type="submission" date="2018-05" db="EMBL/GenBank/DDBJ databases">
        <authorList>
            <person name="Pedro S.L.S."/>
            <person name="Freitas R.C."/>
            <person name="Barreto A.S."/>
            <person name="Lima A.O.S."/>
        </authorList>
    </citation>
    <scope>NUCLEOTIDE SEQUENCE</scope>
    <source>
        <strain evidence="4">BP203</strain>
        <tissue evidence="4">Muscle</tissue>
    </source>
</reference>